<dbReference type="OrthoDB" id="9815928at2"/>
<name>A0A0L8KQU5_STRVR</name>
<dbReference type="Gene3D" id="2.20.25.650">
    <property type="entry name" value="Tachylectin-2-like"/>
    <property type="match status" value="1"/>
</dbReference>
<dbReference type="EMBL" id="LGUP01000118">
    <property type="protein sequence ID" value="KOG28230.1"/>
    <property type="molecule type" value="Genomic_DNA"/>
</dbReference>
<dbReference type="PANTHER" id="PTHR46580">
    <property type="entry name" value="SENSOR KINASE-RELATED"/>
    <property type="match status" value="1"/>
</dbReference>
<evidence type="ECO:0000313" key="4">
    <source>
        <dbReference type="Proteomes" id="UP000037023"/>
    </source>
</evidence>
<sequence>MRNSLLRRLAAAATTLGLTSLGLLGAGATPAQAAISDCPSGYFCAWKTDNGTGTMYKTSVNQATLGSWDNQFRSVVNHTNKYLCLYDEANYTGPAGASVFPPDPAGTEWGGPGSNSVSSLKFVPTERECSGLAYPPWNAAVSPVKAGFGDLDGDRRPDVLVRDEAGRLWFLPGDGTGRLVGTGGWGAMNALTRHGDFTGDAREDVIARETATGKLWLYPGTGTGTLGTRRLIGSGGWNAMARITAYGDLTGDARSDLLAVEPTTGRLWLYPGTSTGTLGARKLLGSGGWNAMNALVAPGDMNGDAKADLIAREASTGKLWLYPATATGSFGPRVLIGSGGWNVMASFLALGDFGGDGLNDLATITTGSYVGEGCRGVGCLVLYSGKGTGFLDPGLPESRHVDWSDLRGTF</sequence>
<dbReference type="Gene3D" id="2.130.10.130">
    <property type="entry name" value="Integrin alpha, N-terminal"/>
    <property type="match status" value="1"/>
</dbReference>
<evidence type="ECO:0000313" key="3">
    <source>
        <dbReference type="EMBL" id="KOG28230.1"/>
    </source>
</evidence>
<proteinExistence type="predicted"/>
<protein>
    <submittedName>
        <fullName evidence="3">ATP/GTP-binding protein</fullName>
    </submittedName>
</protein>
<dbReference type="Proteomes" id="UP000037023">
    <property type="component" value="Unassembled WGS sequence"/>
</dbReference>
<evidence type="ECO:0000256" key="1">
    <source>
        <dbReference type="ARBA" id="ARBA00022729"/>
    </source>
</evidence>
<reference evidence="3 4" key="1">
    <citation type="submission" date="2015-06" db="EMBL/GenBank/DDBJ databases">
        <authorList>
            <person name="Hoefler B.C."/>
            <person name="Straight P.D."/>
        </authorList>
    </citation>
    <scope>NUCLEOTIDE SEQUENCE [LARGE SCALE GENOMIC DNA]</scope>
    <source>
        <strain evidence="3 4">NRRL 3427</strain>
    </source>
</reference>
<dbReference type="PATRIC" id="fig|1938.6.peg.3018"/>
<evidence type="ECO:0000256" key="2">
    <source>
        <dbReference type="SAM" id="SignalP"/>
    </source>
</evidence>
<accession>A0A0L8KQU5</accession>
<dbReference type="InterPro" id="IPR013517">
    <property type="entry name" value="FG-GAP"/>
</dbReference>
<dbReference type="PANTHER" id="PTHR46580:SF4">
    <property type="entry name" value="ATP_GTP-BINDING PROTEIN"/>
    <property type="match status" value="1"/>
</dbReference>
<dbReference type="InterPro" id="IPR028994">
    <property type="entry name" value="Integrin_alpha_N"/>
</dbReference>
<dbReference type="Pfam" id="PF03995">
    <property type="entry name" value="Inhibitor_I36"/>
    <property type="match status" value="1"/>
</dbReference>
<dbReference type="Gene3D" id="2.60.20.10">
    <property type="entry name" value="Crystallins"/>
    <property type="match status" value="1"/>
</dbReference>
<organism evidence="3 4">
    <name type="scientific">Streptomyces viridochromogenes</name>
    <dbReference type="NCBI Taxonomy" id="1938"/>
    <lineage>
        <taxon>Bacteria</taxon>
        <taxon>Bacillati</taxon>
        <taxon>Actinomycetota</taxon>
        <taxon>Actinomycetes</taxon>
        <taxon>Kitasatosporales</taxon>
        <taxon>Streptomycetaceae</taxon>
        <taxon>Streptomyces</taxon>
    </lineage>
</organism>
<keyword evidence="1 2" id="KW-0732">Signal</keyword>
<comment type="caution">
    <text evidence="3">The sequence shown here is derived from an EMBL/GenBank/DDBJ whole genome shotgun (WGS) entry which is preliminary data.</text>
</comment>
<dbReference type="SUPFAM" id="SSF69318">
    <property type="entry name" value="Integrin alpha N-terminal domain"/>
    <property type="match status" value="1"/>
</dbReference>
<feature type="chain" id="PRO_5005585402" evidence="2">
    <location>
        <begin position="34"/>
        <end position="410"/>
    </location>
</feature>
<feature type="signal peptide" evidence="2">
    <location>
        <begin position="1"/>
        <end position="33"/>
    </location>
</feature>
<dbReference type="AlphaFoldDB" id="A0A0L8KQU5"/>
<dbReference type="RefSeq" id="WP_033211421.1">
    <property type="nucleotide sequence ID" value="NZ_LGUP01000118.1"/>
</dbReference>
<dbReference type="Pfam" id="PF13517">
    <property type="entry name" value="FG-GAP_3"/>
    <property type="match status" value="1"/>
</dbReference>
<gene>
    <name evidence="3" type="ORF">ADK34_13930</name>
</gene>